<dbReference type="PANTHER" id="PTHR13068">
    <property type="entry name" value="CGI-12 PROTEIN-RELATED"/>
    <property type="match status" value="1"/>
</dbReference>
<proteinExistence type="inferred from homology"/>
<dbReference type="EMBL" id="OZ075145">
    <property type="protein sequence ID" value="CAL5046936.1"/>
    <property type="molecule type" value="Genomic_DNA"/>
</dbReference>
<evidence type="ECO:0000313" key="4">
    <source>
        <dbReference type="EMBL" id="CAL5046936.1"/>
    </source>
</evidence>
<accession>A0ABC9DX92</accession>
<evidence type="ECO:0000313" key="5">
    <source>
        <dbReference type="Proteomes" id="UP001497457"/>
    </source>
</evidence>
<dbReference type="FunFam" id="1.25.70.10:FF:000001">
    <property type="entry name" value="Mitochondrial transcription termination factor-like"/>
    <property type="match status" value="1"/>
</dbReference>
<comment type="similarity">
    <text evidence="1">Belongs to the mTERF family.</text>
</comment>
<evidence type="ECO:0000256" key="1">
    <source>
        <dbReference type="ARBA" id="ARBA00007692"/>
    </source>
</evidence>
<dbReference type="AlphaFoldDB" id="A0ABC9DX92"/>
<keyword evidence="2" id="KW-0806">Transcription termination</keyword>
<dbReference type="Gene3D" id="1.25.70.10">
    <property type="entry name" value="Transcription termination factor 3, mitochondrial"/>
    <property type="match status" value="1"/>
</dbReference>
<sequence>MLHLKNHLGIPFRHPWLLSVSRFATTAAAAGEAPTPFAVEEYLVATCGLTAAQAAKAVRTSKTLARLESPSKPDAVLAFLSGLGLSAPDVAAAITRDPYVLCCDAEATLAPRAAELCDIGLRPSQIAQLVLLAPARFRNPDIVPKLRYFVPLFGSFDNLVRALKRDSASFLLGVDLERVVKPNVSCLRKYALSAHEISKTCMFQPRLLFSKQERVRAMLARAEDIGIPCGTPMFRHALLFVASRDKETIAAKMELLKRAFRWSDAEVASAVSRQPSMLTISEDRAQRVSEFLISEYLKANGLLERDWSYYGIFQMTEKVFVQKFIHPYKATAPHLTEDYADACRGEMPSRFRLQEPGTGLASV</sequence>
<protein>
    <submittedName>
        <fullName evidence="4">Uncharacterized protein</fullName>
    </submittedName>
</protein>
<keyword evidence="3" id="KW-0809">Transit peptide</keyword>
<reference evidence="4" key="1">
    <citation type="submission" date="2024-10" db="EMBL/GenBank/DDBJ databases">
        <authorList>
            <person name="Ryan C."/>
        </authorList>
    </citation>
    <scope>NUCLEOTIDE SEQUENCE [LARGE SCALE GENOMIC DNA]</scope>
</reference>
<keyword evidence="2" id="KW-0804">Transcription</keyword>
<organism evidence="4 5">
    <name type="scientific">Urochloa decumbens</name>
    <dbReference type="NCBI Taxonomy" id="240449"/>
    <lineage>
        <taxon>Eukaryota</taxon>
        <taxon>Viridiplantae</taxon>
        <taxon>Streptophyta</taxon>
        <taxon>Embryophyta</taxon>
        <taxon>Tracheophyta</taxon>
        <taxon>Spermatophyta</taxon>
        <taxon>Magnoliopsida</taxon>
        <taxon>Liliopsida</taxon>
        <taxon>Poales</taxon>
        <taxon>Poaceae</taxon>
        <taxon>PACMAD clade</taxon>
        <taxon>Panicoideae</taxon>
        <taxon>Panicodae</taxon>
        <taxon>Paniceae</taxon>
        <taxon>Melinidinae</taxon>
        <taxon>Urochloa</taxon>
    </lineage>
</organism>
<gene>
    <name evidence="4" type="ORF">URODEC1_LOCUS89630</name>
</gene>
<dbReference type="PANTHER" id="PTHR13068:SF84">
    <property type="entry name" value="OS06G0225100 PROTEIN"/>
    <property type="match status" value="1"/>
</dbReference>
<keyword evidence="2" id="KW-0805">Transcription regulation</keyword>
<evidence type="ECO:0000256" key="2">
    <source>
        <dbReference type="ARBA" id="ARBA00022472"/>
    </source>
</evidence>
<dbReference type="GO" id="GO:0006353">
    <property type="term" value="P:DNA-templated transcription termination"/>
    <property type="evidence" value="ECO:0007669"/>
    <property type="project" value="UniProtKB-KW"/>
</dbReference>
<dbReference type="InterPro" id="IPR003690">
    <property type="entry name" value="MTERF"/>
</dbReference>
<keyword evidence="5" id="KW-1185">Reference proteome</keyword>
<dbReference type="Pfam" id="PF02536">
    <property type="entry name" value="mTERF"/>
    <property type="match status" value="1"/>
</dbReference>
<dbReference type="Proteomes" id="UP001497457">
    <property type="component" value="Chromosome 35b"/>
</dbReference>
<name>A0ABC9DX92_9POAL</name>
<dbReference type="InterPro" id="IPR038538">
    <property type="entry name" value="MTERF_sf"/>
</dbReference>
<evidence type="ECO:0000256" key="3">
    <source>
        <dbReference type="ARBA" id="ARBA00022946"/>
    </source>
</evidence>